<dbReference type="EMBL" id="BGPR01024429">
    <property type="protein sequence ID" value="GBN92531.1"/>
    <property type="molecule type" value="Genomic_DNA"/>
</dbReference>
<proteinExistence type="predicted"/>
<dbReference type="InterPro" id="IPR036397">
    <property type="entry name" value="RNaseH_sf"/>
</dbReference>
<dbReference type="AlphaFoldDB" id="A0A4Y2SX48"/>
<dbReference type="SUPFAM" id="SSF56219">
    <property type="entry name" value="DNase I-like"/>
    <property type="match status" value="1"/>
</dbReference>
<dbReference type="SUPFAM" id="SSF53098">
    <property type="entry name" value="Ribonuclease H-like"/>
    <property type="match status" value="1"/>
</dbReference>
<dbReference type="InterPro" id="IPR005135">
    <property type="entry name" value="Endo/exonuclease/phosphatase"/>
</dbReference>
<gene>
    <name evidence="3" type="primary">RTase_135</name>
    <name evidence="3" type="ORF">AVEN_32238_1</name>
</gene>
<dbReference type="InterPro" id="IPR043128">
    <property type="entry name" value="Rev_trsase/Diguanyl_cyclase"/>
</dbReference>
<dbReference type="InterPro" id="IPR012337">
    <property type="entry name" value="RNaseH-like_sf"/>
</dbReference>
<dbReference type="PROSITE" id="PS50879">
    <property type="entry name" value="RNASE_H_1"/>
    <property type="match status" value="1"/>
</dbReference>
<dbReference type="SUPFAM" id="SSF56672">
    <property type="entry name" value="DNA/RNA polymerases"/>
    <property type="match status" value="1"/>
</dbReference>
<evidence type="ECO:0000313" key="4">
    <source>
        <dbReference type="Proteomes" id="UP000499080"/>
    </source>
</evidence>
<name>A0A4Y2SX48_ARAVE</name>
<dbReference type="GO" id="GO:0003964">
    <property type="term" value="F:RNA-directed DNA polymerase activity"/>
    <property type="evidence" value="ECO:0007669"/>
    <property type="project" value="UniProtKB-KW"/>
</dbReference>
<dbReference type="PANTHER" id="PTHR33481">
    <property type="entry name" value="REVERSE TRANSCRIPTASE"/>
    <property type="match status" value="1"/>
</dbReference>
<accession>A0A4Y2SX48</accession>
<dbReference type="GO" id="GO:0042575">
    <property type="term" value="C:DNA polymerase complex"/>
    <property type="evidence" value="ECO:0007669"/>
    <property type="project" value="UniProtKB-ARBA"/>
</dbReference>
<dbReference type="Pfam" id="PF00078">
    <property type="entry name" value="RVT_1"/>
    <property type="match status" value="1"/>
</dbReference>
<feature type="domain" description="Reverse transcriptase" evidence="1">
    <location>
        <begin position="295"/>
        <end position="552"/>
    </location>
</feature>
<keyword evidence="3" id="KW-0548">Nucleotidyltransferase</keyword>
<organism evidence="3 4">
    <name type="scientific">Araneus ventricosus</name>
    <name type="common">Orbweaver spider</name>
    <name type="synonym">Epeira ventricosa</name>
    <dbReference type="NCBI Taxonomy" id="182803"/>
    <lineage>
        <taxon>Eukaryota</taxon>
        <taxon>Metazoa</taxon>
        <taxon>Ecdysozoa</taxon>
        <taxon>Arthropoda</taxon>
        <taxon>Chelicerata</taxon>
        <taxon>Arachnida</taxon>
        <taxon>Araneae</taxon>
        <taxon>Araneomorphae</taxon>
        <taxon>Entelegynae</taxon>
        <taxon>Araneoidea</taxon>
        <taxon>Araneidae</taxon>
        <taxon>Araneus</taxon>
    </lineage>
</organism>
<protein>
    <submittedName>
        <fullName evidence="3">Putative RNA-directed DNA polymerase from transposon BS</fullName>
    </submittedName>
</protein>
<dbReference type="InterPro" id="IPR043502">
    <property type="entry name" value="DNA/RNA_pol_sf"/>
</dbReference>
<feature type="domain" description="RNase H type-1" evidence="2">
    <location>
        <begin position="755"/>
        <end position="882"/>
    </location>
</feature>
<sequence>MTLVQWNCRGLKNKKIWLKVPPFSCSEFWIFQETFFKHEDHFLCSSKTLFYLDRQDRPGGGLLTGIPKNASGRIIPTNCSHNTNQEILAVEVFYKDLNFIIISLYAPQGFNIENAKQFFDSFSVPVFIFGDFNLHHPLWRSDKSSPLSNDFVEWLQNSSFVLLNSSNPTYATQTGSASLLDLSICSASISHGVDCYVPDLNFESDHCPVIITWSKLKHISKKIKTIDWNRTMSQSANVLTTKTNLNVLTRKISEVIRDNTKIITLPANNYPPWWNLSCHNFQKLKILFRKRALRFISESDWIKHKKYAAKLRFHMKKASRNYWDKICNITRSLPDNASFIDREKVPPSVNGFLPLRDNQLAVYKIHTAITEAHSHKKYFLGISLDIKSAYDSVYIDGLILKCLRLGIYGNIIKVLHSFLQDQTIQVRWRNSLSKTKTVQKGLPQGSVVSPILFVCFLSDFFETLDVGVEYSIFADDIFIFCANTSLDYISKKLQNTMENVYKWCNYWKLDINPEKCSTADLSKKKLQFFPRITYAGFPLPWKQTIKYLGINFSKTNQDGVILKNIRSKALRKINALKSIAYKHYGPRTKDFINIANNSICSLFYYNCSLTNKFSETQYKACNSIQTMALRVALGLPKWTPNIVVMKIAGQEVLSEKIKRLAVQFFIRQLANGTQSPIYDQNCKPSIKLIKKDEVWINNLFANLDTSTNHIITFPDTLFSRNNFCEIHLSDFSFQNKAHPVFLIKDLFEEAVSEKFYDYHIIATDASKSHSFTSIAGISNLQSFVYRIHPINSIFTAEALAICQALDELSATDKNLLLLTDSYSVLQALKCLTIKSPKVIHRLACKILVRKNLNQKICLVWTPGHSLIHWNEKADLLAKTVTVLVILTSRFEATRGLFWDGPRNFEPRSDNEDDT</sequence>
<dbReference type="GO" id="GO:0004523">
    <property type="term" value="F:RNA-DNA hybrid ribonuclease activity"/>
    <property type="evidence" value="ECO:0007669"/>
    <property type="project" value="InterPro"/>
</dbReference>
<dbReference type="GO" id="GO:0003676">
    <property type="term" value="F:nucleic acid binding"/>
    <property type="evidence" value="ECO:0007669"/>
    <property type="project" value="InterPro"/>
</dbReference>
<keyword evidence="3" id="KW-0695">RNA-directed DNA polymerase</keyword>
<dbReference type="PROSITE" id="PS50878">
    <property type="entry name" value="RT_POL"/>
    <property type="match status" value="1"/>
</dbReference>
<dbReference type="InterPro" id="IPR000477">
    <property type="entry name" value="RT_dom"/>
</dbReference>
<dbReference type="Gene3D" id="3.30.70.270">
    <property type="match status" value="1"/>
</dbReference>
<dbReference type="InterPro" id="IPR036691">
    <property type="entry name" value="Endo/exonu/phosph_ase_sf"/>
</dbReference>
<dbReference type="Proteomes" id="UP000499080">
    <property type="component" value="Unassembled WGS sequence"/>
</dbReference>
<dbReference type="InterPro" id="IPR002156">
    <property type="entry name" value="RNaseH_domain"/>
</dbReference>
<dbReference type="Gene3D" id="3.30.420.10">
    <property type="entry name" value="Ribonuclease H-like superfamily/Ribonuclease H"/>
    <property type="match status" value="1"/>
</dbReference>
<evidence type="ECO:0000313" key="3">
    <source>
        <dbReference type="EMBL" id="GBN92531.1"/>
    </source>
</evidence>
<dbReference type="CDD" id="cd09276">
    <property type="entry name" value="Rnase_HI_RT_non_LTR"/>
    <property type="match status" value="1"/>
</dbReference>
<reference evidence="3 4" key="1">
    <citation type="journal article" date="2019" name="Sci. Rep.">
        <title>Orb-weaving spider Araneus ventricosus genome elucidates the spidroin gene catalogue.</title>
        <authorList>
            <person name="Kono N."/>
            <person name="Nakamura H."/>
            <person name="Ohtoshi R."/>
            <person name="Moran D.A.P."/>
            <person name="Shinohara A."/>
            <person name="Yoshida Y."/>
            <person name="Fujiwara M."/>
            <person name="Mori M."/>
            <person name="Tomita M."/>
            <person name="Arakawa K."/>
        </authorList>
    </citation>
    <scope>NUCLEOTIDE SEQUENCE [LARGE SCALE GENOMIC DNA]</scope>
</reference>
<keyword evidence="3" id="KW-0808">Transferase</keyword>
<keyword evidence="4" id="KW-1185">Reference proteome</keyword>
<comment type="caution">
    <text evidence="3">The sequence shown here is derived from an EMBL/GenBank/DDBJ whole genome shotgun (WGS) entry which is preliminary data.</text>
</comment>
<evidence type="ECO:0000259" key="1">
    <source>
        <dbReference type="PROSITE" id="PS50878"/>
    </source>
</evidence>
<dbReference type="PANTHER" id="PTHR33481:SF1">
    <property type="entry name" value="ENDONUCLEASE_EXONUCLEASE_PHOSPHATASE DOMAIN-CONTAINING PROTEIN-RELATED"/>
    <property type="match status" value="1"/>
</dbReference>
<evidence type="ECO:0000259" key="2">
    <source>
        <dbReference type="PROSITE" id="PS50879"/>
    </source>
</evidence>
<dbReference type="OrthoDB" id="6514113at2759"/>
<dbReference type="Pfam" id="PF14529">
    <property type="entry name" value="Exo_endo_phos_2"/>
    <property type="match status" value="1"/>
</dbReference>
<dbReference type="Gene3D" id="3.60.10.10">
    <property type="entry name" value="Endonuclease/exonuclease/phosphatase"/>
    <property type="match status" value="1"/>
</dbReference>